<dbReference type="InterPro" id="IPR036641">
    <property type="entry name" value="HPT_dom_sf"/>
</dbReference>
<evidence type="ECO:0000313" key="3">
    <source>
        <dbReference type="EMBL" id="CAD9464201.1"/>
    </source>
</evidence>
<reference evidence="3" key="1">
    <citation type="submission" date="2021-01" db="EMBL/GenBank/DDBJ databases">
        <authorList>
            <person name="Corre E."/>
            <person name="Pelletier E."/>
            <person name="Niang G."/>
            <person name="Scheremetjew M."/>
            <person name="Finn R."/>
            <person name="Kale V."/>
            <person name="Holt S."/>
            <person name="Cochrane G."/>
            <person name="Meng A."/>
            <person name="Brown T."/>
            <person name="Cohen L."/>
        </authorList>
    </citation>
    <scope>NUCLEOTIDE SEQUENCE</scope>
    <source>
        <strain evidence="3">CCMP1381</strain>
    </source>
</reference>
<evidence type="ECO:0000256" key="1">
    <source>
        <dbReference type="PROSITE-ProRule" id="PRU00110"/>
    </source>
</evidence>
<accession>A0A7S2DUJ5</accession>
<dbReference type="PROSITE" id="PS50894">
    <property type="entry name" value="HPT"/>
    <property type="match status" value="1"/>
</dbReference>
<name>A0A7S2DUJ5_9STRA</name>
<dbReference type="EMBL" id="HBGS01049206">
    <property type="protein sequence ID" value="CAD9464201.1"/>
    <property type="molecule type" value="Transcribed_RNA"/>
</dbReference>
<dbReference type="Pfam" id="PF01627">
    <property type="entry name" value="Hpt"/>
    <property type="match status" value="1"/>
</dbReference>
<evidence type="ECO:0000259" key="2">
    <source>
        <dbReference type="PROSITE" id="PS50894"/>
    </source>
</evidence>
<gene>
    <name evidence="3" type="ORF">DSPE1174_LOCUS25607</name>
</gene>
<proteinExistence type="predicted"/>
<feature type="modified residue" description="Phosphohistidine" evidence="1">
    <location>
        <position position="65"/>
    </location>
</feature>
<dbReference type="SUPFAM" id="SSF47226">
    <property type="entry name" value="Histidine-containing phosphotransfer domain, HPT domain"/>
    <property type="match status" value="1"/>
</dbReference>
<keyword evidence="1" id="KW-0597">Phosphoprotein</keyword>
<organism evidence="3">
    <name type="scientific">Octactis speculum</name>
    <dbReference type="NCBI Taxonomy" id="3111310"/>
    <lineage>
        <taxon>Eukaryota</taxon>
        <taxon>Sar</taxon>
        <taxon>Stramenopiles</taxon>
        <taxon>Ochrophyta</taxon>
        <taxon>Dictyochophyceae</taxon>
        <taxon>Dictyochales</taxon>
        <taxon>Dictyochaceae</taxon>
        <taxon>Octactis</taxon>
    </lineage>
</organism>
<dbReference type="InterPro" id="IPR008207">
    <property type="entry name" value="Sig_transdc_His_kin_Hpt_dom"/>
</dbReference>
<dbReference type="GO" id="GO:0000160">
    <property type="term" value="P:phosphorelay signal transduction system"/>
    <property type="evidence" value="ECO:0007669"/>
    <property type="project" value="InterPro"/>
</dbReference>
<dbReference type="Gene3D" id="1.20.120.160">
    <property type="entry name" value="HPT domain"/>
    <property type="match status" value="1"/>
</dbReference>
<protein>
    <recommendedName>
        <fullName evidence="2">HPt domain-containing protein</fullName>
    </recommendedName>
</protein>
<sequence length="177" mass="20214">MASQEILLVPINWDEAKGQCDGDTEFLNELLNDFMVELLTAGEMLDRKIKSKEGNWKTVASQQAHAIKGAAANLMCHELRSVSETLEKLCKSLQSKEGMLISFLWLYLNHHVITFASTESEEERARICSLNEEFKTAMKKFKAELDKESTPIDEDVVERFDQFFENQSEEKAGETDE</sequence>
<dbReference type="AlphaFoldDB" id="A0A7S2DUJ5"/>
<feature type="domain" description="HPt" evidence="2">
    <location>
        <begin position="23"/>
        <end position="126"/>
    </location>
</feature>